<evidence type="ECO:0000256" key="4">
    <source>
        <dbReference type="ARBA" id="ARBA00023128"/>
    </source>
</evidence>
<dbReference type="GO" id="GO:0005741">
    <property type="term" value="C:mitochondrial outer membrane"/>
    <property type="evidence" value="ECO:0007669"/>
    <property type="project" value="TreeGrafter"/>
</dbReference>
<feature type="compositionally biased region" description="Low complexity" evidence="6">
    <location>
        <begin position="576"/>
        <end position="585"/>
    </location>
</feature>
<sequence>MHKGHRGDRIDRVTTLRCIMRRFVSSRCWCWRKAKAMGSGLPFLLVLFIYFLESHPTQAITRNSRVVVSHLQATPSLSPSLTVRFVREKKCMPWCHGVRGGGLDGRRVATSTRAKEGGKAVPPNPPSAGNEKARAGPKENTEADTRRYWSHVIPTWKGGGADQGGSPREGNREEKCSNGHKGDGSQNTQPSLRQEDDFFEDMKEYFRSMTPSPPPQDHDGGRHPPFSSPTGNNTNPASTPQAPLSGTKTQPGPLSQGTGLTDPLLLDRVLAGVTAAALALPGLLRVRVAVVGKFLWRIASYKFPVALGAYACAALLARWTVGKVQGMWRRRPVRDMHLDSADRDYERYGVILQREAHEYFKYLPASVSSSPSPSSGAKSSQTGMLQLLTAALELPCLLTRRDEYVQSLSKAVTELSHAQSPPSFPPSVLPSPAASPLVAALRTDSLSSNTSLPPSLPPSLRQPLASLPVVDQGQIILSVRLGDATARLARDALLGSARKVQAAHRYWHARYKPRRGWKRRQQAAKRAEAYAAYSGLGLFGGGEGGGGGGWFSFPRQAEKEEGKEDGGEEGEEETTEALTVAAEEVGGQEGVSDPGSRREAHRVAELDARLKEHMERIGSLEAHLLSRPEQAGGWSVGDAVRWSCVAVALAEAAMEEVGRPVRRAEERWWRGEREGGGEGGVEGGGGEKVWRAVKQGVGDAVHEMGRRLREGGRSRDKEAVEEGKAGEEGSTPAMAPEDSPSVPSDAAPAPPSPVNWANLGARASLTIGHALTLRNRVASHLETHDLDRPKMNEWLAWTLRGAAYVFFLRTTAELWSRRESIQATAALTKKNTEEFLAYRFLEPGKAILEDLILNKRQRLTDEGAITDAQASLRRMLSDFIDDTYPHIDPATKKAALEAMDISLVSAQYDKEIRHAVRNVFSGKIVRMLLIQMQYVKKELLVAMEAIDDLYNANKVNLQAFAVVPALLLTYCAYRMSLYLFGALASRRISNISGVHASLRRTLRDLERLLILAPRLPPSVTPSLPSSLGAKTTVLDDRRLGEVVLLVADFQNILRVNAPRLEKGVRRALMEDMSDLLGGPGRLTVEQQLTSLNRVRKAYAFLQSRTPGGGAALFDILA</sequence>
<dbReference type="EMBL" id="AZIL01002442">
    <property type="protein sequence ID" value="EWM21603.1"/>
    <property type="molecule type" value="Genomic_DNA"/>
</dbReference>
<feature type="compositionally biased region" description="Basic and acidic residues" evidence="6">
    <location>
        <begin position="131"/>
        <end position="147"/>
    </location>
</feature>
<gene>
    <name evidence="7" type="ORF">Naga_100012g3</name>
</gene>
<comment type="subcellular location">
    <subcellularLocation>
        <location evidence="1">Mitochondrion membrane</location>
        <topology evidence="1">Multi-pass membrane protein</topology>
    </subcellularLocation>
</comment>
<keyword evidence="4" id="KW-0496">Mitochondrion</keyword>
<evidence type="ECO:0000313" key="7">
    <source>
        <dbReference type="EMBL" id="EWM21603.1"/>
    </source>
</evidence>
<accession>W7TDI7</accession>
<dbReference type="Proteomes" id="UP000019335">
    <property type="component" value="Unassembled WGS sequence"/>
</dbReference>
<evidence type="ECO:0000313" key="8">
    <source>
        <dbReference type="Proteomes" id="UP000019335"/>
    </source>
</evidence>
<feature type="region of interest" description="Disordered" evidence="6">
    <location>
        <begin position="553"/>
        <end position="600"/>
    </location>
</feature>
<dbReference type="PANTHER" id="PTHR28234">
    <property type="entry name" value="NUCLEAR CONTROL OF ATPASE PROTEIN 2"/>
    <property type="match status" value="1"/>
</dbReference>
<dbReference type="InterPro" id="IPR013946">
    <property type="entry name" value="NCA2-like"/>
</dbReference>
<keyword evidence="8" id="KW-1185">Reference proteome</keyword>
<comment type="caution">
    <text evidence="7">The sequence shown here is derived from an EMBL/GenBank/DDBJ whole genome shotgun (WGS) entry which is preliminary data.</text>
</comment>
<protein>
    <submittedName>
        <fullName evidence="7">Nuclear control of ATP synthase 2</fullName>
    </submittedName>
</protein>
<keyword evidence="3" id="KW-1133">Transmembrane helix</keyword>
<organism evidence="7 8">
    <name type="scientific">Nannochloropsis gaditana</name>
    <dbReference type="NCBI Taxonomy" id="72520"/>
    <lineage>
        <taxon>Eukaryota</taxon>
        <taxon>Sar</taxon>
        <taxon>Stramenopiles</taxon>
        <taxon>Ochrophyta</taxon>
        <taxon>Eustigmatophyceae</taxon>
        <taxon>Eustigmatales</taxon>
        <taxon>Monodopsidaceae</taxon>
        <taxon>Nannochloropsis</taxon>
    </lineage>
</organism>
<keyword evidence="2" id="KW-0812">Transmembrane</keyword>
<reference evidence="7 8" key="1">
    <citation type="journal article" date="2014" name="Mol. Plant">
        <title>Chromosome Scale Genome Assembly and Transcriptome Profiling of Nannochloropsis gaditana in Nitrogen Depletion.</title>
        <authorList>
            <person name="Corteggiani Carpinelli E."/>
            <person name="Telatin A."/>
            <person name="Vitulo N."/>
            <person name="Forcato C."/>
            <person name="D'Angelo M."/>
            <person name="Schiavon R."/>
            <person name="Vezzi A."/>
            <person name="Giacometti G.M."/>
            <person name="Morosinotto T."/>
            <person name="Valle G."/>
        </authorList>
    </citation>
    <scope>NUCLEOTIDE SEQUENCE [LARGE SCALE GENOMIC DNA]</scope>
    <source>
        <strain evidence="7 8">B-31</strain>
    </source>
</reference>
<feature type="region of interest" description="Disordered" evidence="6">
    <location>
        <begin position="105"/>
        <end position="191"/>
    </location>
</feature>
<evidence type="ECO:0000256" key="3">
    <source>
        <dbReference type="ARBA" id="ARBA00022989"/>
    </source>
</evidence>
<feature type="compositionally biased region" description="Basic and acidic residues" evidence="6">
    <location>
        <begin position="556"/>
        <end position="565"/>
    </location>
</feature>
<keyword evidence="5" id="KW-0472">Membrane</keyword>
<name>W7TDI7_9STRA</name>
<evidence type="ECO:0000256" key="6">
    <source>
        <dbReference type="SAM" id="MobiDB-lite"/>
    </source>
</evidence>
<evidence type="ECO:0000256" key="2">
    <source>
        <dbReference type="ARBA" id="ARBA00022692"/>
    </source>
</evidence>
<dbReference type="PANTHER" id="PTHR28234:SF1">
    <property type="entry name" value="NUCLEAR CONTROL OF ATPASE PROTEIN 2"/>
    <property type="match status" value="1"/>
</dbReference>
<feature type="region of interest" description="Disordered" evidence="6">
    <location>
        <begin position="705"/>
        <end position="751"/>
    </location>
</feature>
<feature type="compositionally biased region" description="Basic and acidic residues" evidence="6">
    <location>
        <begin position="705"/>
        <end position="727"/>
    </location>
</feature>
<dbReference type="AlphaFoldDB" id="W7TDI7"/>
<feature type="compositionally biased region" description="Basic and acidic residues" evidence="6">
    <location>
        <begin position="169"/>
        <end position="183"/>
    </location>
</feature>
<feature type="compositionally biased region" description="Low complexity" evidence="6">
    <location>
        <begin position="735"/>
        <end position="747"/>
    </location>
</feature>
<dbReference type="Pfam" id="PF08637">
    <property type="entry name" value="NCA2"/>
    <property type="match status" value="1"/>
</dbReference>
<evidence type="ECO:0000256" key="1">
    <source>
        <dbReference type="ARBA" id="ARBA00004225"/>
    </source>
</evidence>
<proteinExistence type="predicted"/>
<feature type="compositionally biased region" description="Acidic residues" evidence="6">
    <location>
        <begin position="566"/>
        <end position="575"/>
    </location>
</feature>
<evidence type="ECO:0000256" key="5">
    <source>
        <dbReference type="ARBA" id="ARBA00023136"/>
    </source>
</evidence>
<dbReference type="OrthoDB" id="413313at2759"/>
<feature type="region of interest" description="Disordered" evidence="6">
    <location>
        <begin position="206"/>
        <end position="259"/>
    </location>
</feature>
<feature type="compositionally biased region" description="Polar residues" evidence="6">
    <location>
        <begin position="228"/>
        <end position="259"/>
    </location>
</feature>